<organism evidence="11 12">
    <name type="scientific">Choiromyces venosus 120613-1</name>
    <dbReference type="NCBI Taxonomy" id="1336337"/>
    <lineage>
        <taxon>Eukaryota</taxon>
        <taxon>Fungi</taxon>
        <taxon>Dikarya</taxon>
        <taxon>Ascomycota</taxon>
        <taxon>Pezizomycotina</taxon>
        <taxon>Pezizomycetes</taxon>
        <taxon>Pezizales</taxon>
        <taxon>Tuberaceae</taxon>
        <taxon>Choiromyces</taxon>
    </lineage>
</organism>
<keyword evidence="4 8" id="KW-0040">ANK repeat</keyword>
<dbReference type="SUPFAM" id="SSF48403">
    <property type="entry name" value="Ankyrin repeat"/>
    <property type="match status" value="1"/>
</dbReference>
<evidence type="ECO:0000256" key="4">
    <source>
        <dbReference type="ARBA" id="ARBA00023043"/>
    </source>
</evidence>
<dbReference type="GO" id="GO:0022857">
    <property type="term" value="F:transmembrane transporter activity"/>
    <property type="evidence" value="ECO:0007669"/>
    <property type="project" value="TreeGrafter"/>
</dbReference>
<feature type="region of interest" description="Disordered" evidence="9">
    <location>
        <begin position="164"/>
        <end position="239"/>
    </location>
</feature>
<evidence type="ECO:0000256" key="2">
    <source>
        <dbReference type="ARBA" id="ARBA00022606"/>
    </source>
</evidence>
<feature type="repeat" description="ANK" evidence="8">
    <location>
        <begin position="76"/>
        <end position="99"/>
    </location>
</feature>
<keyword evidence="3" id="KW-0677">Repeat</keyword>
<dbReference type="InterPro" id="IPR036770">
    <property type="entry name" value="Ankyrin_rpt-contain_sf"/>
</dbReference>
<evidence type="ECO:0000256" key="7">
    <source>
        <dbReference type="ARBA" id="ARBA00023303"/>
    </source>
</evidence>
<dbReference type="EMBL" id="ML120485">
    <property type="protein sequence ID" value="RPA91890.1"/>
    <property type="molecule type" value="Genomic_DNA"/>
</dbReference>
<keyword evidence="12" id="KW-1185">Reference proteome</keyword>
<keyword evidence="2" id="KW-0716">Sensory transduction</keyword>
<dbReference type="PROSITE" id="PS50088">
    <property type="entry name" value="ANK_REPEAT"/>
    <property type="match status" value="1"/>
</dbReference>
<dbReference type="InterPro" id="IPR002110">
    <property type="entry name" value="Ankyrin_rpt"/>
</dbReference>
<dbReference type="PROSITE" id="PS50297">
    <property type="entry name" value="ANK_REP_REGION"/>
    <property type="match status" value="1"/>
</dbReference>
<dbReference type="InterPro" id="IPR052076">
    <property type="entry name" value="TRP_cation_channel"/>
</dbReference>
<keyword evidence="10" id="KW-0812">Transmembrane</keyword>
<accession>A0A3N4J633</accession>
<evidence type="ECO:0000256" key="6">
    <source>
        <dbReference type="ARBA" id="ARBA00023180"/>
    </source>
</evidence>
<feature type="compositionally biased region" description="Low complexity" evidence="9">
    <location>
        <begin position="204"/>
        <end position="213"/>
    </location>
</feature>
<evidence type="ECO:0000256" key="9">
    <source>
        <dbReference type="SAM" id="MobiDB-lite"/>
    </source>
</evidence>
<dbReference type="Pfam" id="PF00023">
    <property type="entry name" value="Ank"/>
    <property type="match status" value="1"/>
</dbReference>
<evidence type="ECO:0000313" key="12">
    <source>
        <dbReference type="Proteomes" id="UP000276215"/>
    </source>
</evidence>
<keyword evidence="6" id="KW-0325">Glycoprotein</keyword>
<dbReference type="GO" id="GO:0034220">
    <property type="term" value="P:monoatomic ion transmembrane transport"/>
    <property type="evidence" value="ECO:0007669"/>
    <property type="project" value="UniProtKB-KW"/>
</dbReference>
<dbReference type="Gene3D" id="1.25.40.20">
    <property type="entry name" value="Ankyrin repeat-containing domain"/>
    <property type="match status" value="2"/>
</dbReference>
<feature type="transmembrane region" description="Helical" evidence="10">
    <location>
        <begin position="249"/>
        <end position="270"/>
    </location>
</feature>
<gene>
    <name evidence="11" type="ORF">L873DRAFT_1712242</name>
</gene>
<dbReference type="OrthoDB" id="823504at2759"/>
<keyword evidence="7" id="KW-0407">Ion channel</keyword>
<keyword evidence="1" id="KW-0813">Transport</keyword>
<keyword evidence="10" id="KW-1133">Transmembrane helix</keyword>
<keyword evidence="5" id="KW-0406">Ion transport</keyword>
<keyword evidence="10" id="KW-0472">Membrane</keyword>
<dbReference type="Pfam" id="PF12796">
    <property type="entry name" value="Ank_2"/>
    <property type="match status" value="1"/>
</dbReference>
<evidence type="ECO:0000256" key="3">
    <source>
        <dbReference type="ARBA" id="ARBA00022737"/>
    </source>
</evidence>
<evidence type="ECO:0000256" key="5">
    <source>
        <dbReference type="ARBA" id="ARBA00023065"/>
    </source>
</evidence>
<reference evidence="11 12" key="1">
    <citation type="journal article" date="2018" name="Nat. Ecol. Evol.">
        <title>Pezizomycetes genomes reveal the molecular basis of ectomycorrhizal truffle lifestyle.</title>
        <authorList>
            <person name="Murat C."/>
            <person name="Payen T."/>
            <person name="Noel B."/>
            <person name="Kuo A."/>
            <person name="Morin E."/>
            <person name="Chen J."/>
            <person name="Kohler A."/>
            <person name="Krizsan K."/>
            <person name="Balestrini R."/>
            <person name="Da Silva C."/>
            <person name="Montanini B."/>
            <person name="Hainaut M."/>
            <person name="Levati E."/>
            <person name="Barry K.W."/>
            <person name="Belfiori B."/>
            <person name="Cichocki N."/>
            <person name="Clum A."/>
            <person name="Dockter R.B."/>
            <person name="Fauchery L."/>
            <person name="Guy J."/>
            <person name="Iotti M."/>
            <person name="Le Tacon F."/>
            <person name="Lindquist E.A."/>
            <person name="Lipzen A."/>
            <person name="Malagnac F."/>
            <person name="Mello A."/>
            <person name="Molinier V."/>
            <person name="Miyauchi S."/>
            <person name="Poulain J."/>
            <person name="Riccioni C."/>
            <person name="Rubini A."/>
            <person name="Sitrit Y."/>
            <person name="Splivallo R."/>
            <person name="Traeger S."/>
            <person name="Wang M."/>
            <person name="Zifcakova L."/>
            <person name="Wipf D."/>
            <person name="Zambonelli A."/>
            <person name="Paolocci F."/>
            <person name="Nowrousian M."/>
            <person name="Ottonello S."/>
            <person name="Baldrian P."/>
            <person name="Spatafora J.W."/>
            <person name="Henrissat B."/>
            <person name="Nagy L.G."/>
            <person name="Aury J.M."/>
            <person name="Wincker P."/>
            <person name="Grigoriev I.V."/>
            <person name="Bonfante P."/>
            <person name="Martin F.M."/>
        </authorList>
    </citation>
    <scope>NUCLEOTIDE SEQUENCE [LARGE SCALE GENOMIC DNA]</scope>
    <source>
        <strain evidence="11 12">120613-1</strain>
    </source>
</reference>
<evidence type="ECO:0000313" key="11">
    <source>
        <dbReference type="EMBL" id="RPA91890.1"/>
    </source>
</evidence>
<evidence type="ECO:0000256" key="10">
    <source>
        <dbReference type="SAM" id="Phobius"/>
    </source>
</evidence>
<dbReference type="PANTHER" id="PTHR47143">
    <property type="entry name" value="TRANSIENT RECEPTOR POTENTIAL CATION CHANNEL PROTEIN PAINLESS"/>
    <property type="match status" value="1"/>
</dbReference>
<evidence type="ECO:0000256" key="8">
    <source>
        <dbReference type="PROSITE-ProRule" id="PRU00023"/>
    </source>
</evidence>
<dbReference type="PANTHER" id="PTHR47143:SF1">
    <property type="entry name" value="ION_TRANS DOMAIN-CONTAINING PROTEIN"/>
    <property type="match status" value="1"/>
</dbReference>
<evidence type="ECO:0000256" key="1">
    <source>
        <dbReference type="ARBA" id="ARBA00022448"/>
    </source>
</evidence>
<dbReference type="Proteomes" id="UP000276215">
    <property type="component" value="Unassembled WGS sequence"/>
</dbReference>
<name>A0A3N4J633_9PEZI</name>
<dbReference type="GO" id="GO:1902495">
    <property type="term" value="C:transmembrane transporter complex"/>
    <property type="evidence" value="ECO:0007669"/>
    <property type="project" value="TreeGrafter"/>
</dbReference>
<protein>
    <submittedName>
        <fullName evidence="11">Ankyrin</fullName>
    </submittedName>
</protein>
<sequence>MPDSRFGRVPLYWAAEESHDAVVKTLLAREDVNPNMPDSIFGQTPLCCAARDGNDAVVKTLLAREDVNPNTADTRYGRTPLLWAAKNGHAEVVKRILERVDIHIGTSDNEHETPLTSAFSNGHFEVVIMLQERIDSSSETADDGGHALSSLSAGQECAVVMQSGSGDLDPEITDLDRQNANSSGDPDEKERILDFKNAGSSSGESHPPSTEHSGPPPPSPECSLSSSPRKTDTSPHDSGPTIPIAINRYLMISSFVCLFAFLLYLLPSLLPTISPFHK</sequence>
<dbReference type="AlphaFoldDB" id="A0A3N4J633"/>
<dbReference type="SMART" id="SM00248">
    <property type="entry name" value="ANK"/>
    <property type="match status" value="4"/>
</dbReference>
<proteinExistence type="predicted"/>
<dbReference type="STRING" id="1336337.A0A3N4J633"/>